<name>A0A9D4NMA8_DREPO</name>
<dbReference type="Proteomes" id="UP000828390">
    <property type="component" value="Unassembled WGS sequence"/>
</dbReference>
<proteinExistence type="predicted"/>
<sequence>MGTREATAYGSFITEKFLREISFIKIVPIGVEASASEYRKKLPFVNAAPIEEIEAKKLKAAGGKEKKSGRYRHRR</sequence>
<protein>
    <submittedName>
        <fullName evidence="1">Uncharacterized protein</fullName>
    </submittedName>
</protein>
<keyword evidence="2" id="KW-1185">Reference proteome</keyword>
<accession>A0A9D4NMA8</accession>
<dbReference type="AlphaFoldDB" id="A0A9D4NMA8"/>
<comment type="caution">
    <text evidence="1">The sequence shown here is derived from an EMBL/GenBank/DDBJ whole genome shotgun (WGS) entry which is preliminary data.</text>
</comment>
<organism evidence="1 2">
    <name type="scientific">Dreissena polymorpha</name>
    <name type="common">Zebra mussel</name>
    <name type="synonym">Mytilus polymorpha</name>
    <dbReference type="NCBI Taxonomy" id="45954"/>
    <lineage>
        <taxon>Eukaryota</taxon>
        <taxon>Metazoa</taxon>
        <taxon>Spiralia</taxon>
        <taxon>Lophotrochozoa</taxon>
        <taxon>Mollusca</taxon>
        <taxon>Bivalvia</taxon>
        <taxon>Autobranchia</taxon>
        <taxon>Heteroconchia</taxon>
        <taxon>Euheterodonta</taxon>
        <taxon>Imparidentia</taxon>
        <taxon>Neoheterodontei</taxon>
        <taxon>Myida</taxon>
        <taxon>Dreissenoidea</taxon>
        <taxon>Dreissenidae</taxon>
        <taxon>Dreissena</taxon>
    </lineage>
</organism>
<evidence type="ECO:0000313" key="1">
    <source>
        <dbReference type="EMBL" id="KAH3896349.1"/>
    </source>
</evidence>
<gene>
    <name evidence="1" type="ORF">DPMN_020525</name>
</gene>
<evidence type="ECO:0000313" key="2">
    <source>
        <dbReference type="Proteomes" id="UP000828390"/>
    </source>
</evidence>
<reference evidence="1" key="2">
    <citation type="submission" date="2020-11" db="EMBL/GenBank/DDBJ databases">
        <authorList>
            <person name="McCartney M.A."/>
            <person name="Auch B."/>
            <person name="Kono T."/>
            <person name="Mallez S."/>
            <person name="Becker A."/>
            <person name="Gohl D.M."/>
            <person name="Silverstein K.A.T."/>
            <person name="Koren S."/>
            <person name="Bechman K.B."/>
            <person name="Herman A."/>
            <person name="Abrahante J.E."/>
            <person name="Garbe J."/>
        </authorList>
    </citation>
    <scope>NUCLEOTIDE SEQUENCE</scope>
    <source>
        <strain evidence="1">Duluth1</strain>
        <tissue evidence="1">Whole animal</tissue>
    </source>
</reference>
<reference evidence="1" key="1">
    <citation type="journal article" date="2019" name="bioRxiv">
        <title>The Genome of the Zebra Mussel, Dreissena polymorpha: A Resource for Invasive Species Research.</title>
        <authorList>
            <person name="McCartney M.A."/>
            <person name="Auch B."/>
            <person name="Kono T."/>
            <person name="Mallez S."/>
            <person name="Zhang Y."/>
            <person name="Obille A."/>
            <person name="Becker A."/>
            <person name="Abrahante J.E."/>
            <person name="Garbe J."/>
            <person name="Badalamenti J.P."/>
            <person name="Herman A."/>
            <person name="Mangelson H."/>
            <person name="Liachko I."/>
            <person name="Sullivan S."/>
            <person name="Sone E.D."/>
            <person name="Koren S."/>
            <person name="Silverstein K.A.T."/>
            <person name="Beckman K.B."/>
            <person name="Gohl D.M."/>
        </authorList>
    </citation>
    <scope>NUCLEOTIDE SEQUENCE</scope>
    <source>
        <strain evidence="1">Duluth1</strain>
        <tissue evidence="1">Whole animal</tissue>
    </source>
</reference>
<dbReference type="EMBL" id="JAIWYP010000001">
    <property type="protein sequence ID" value="KAH3896349.1"/>
    <property type="molecule type" value="Genomic_DNA"/>
</dbReference>